<comment type="caution">
    <text evidence="1">The sequence shown here is derived from an EMBL/GenBank/DDBJ whole genome shotgun (WGS) entry which is preliminary data.</text>
</comment>
<sequence>MRVQRPASPTPLSREGAAGVLGEVIDGLRAL</sequence>
<organism evidence="1 2">
    <name type="scientific">Streptomyces iconiensis</name>
    <dbReference type="NCBI Taxonomy" id="1384038"/>
    <lineage>
        <taxon>Bacteria</taxon>
        <taxon>Bacillati</taxon>
        <taxon>Actinomycetota</taxon>
        <taxon>Actinomycetes</taxon>
        <taxon>Kitasatosporales</taxon>
        <taxon>Streptomycetaceae</taxon>
        <taxon>Streptomyces</taxon>
    </lineage>
</organism>
<evidence type="ECO:0000313" key="2">
    <source>
        <dbReference type="Proteomes" id="UP001214441"/>
    </source>
</evidence>
<accession>A0ABT6ZVS6</accession>
<proteinExistence type="predicted"/>
<protein>
    <submittedName>
        <fullName evidence="1">Uncharacterized protein</fullName>
    </submittedName>
</protein>
<name>A0ABT6ZVS6_9ACTN</name>
<evidence type="ECO:0000313" key="1">
    <source>
        <dbReference type="EMBL" id="MDJ1132927.1"/>
    </source>
</evidence>
<dbReference type="EMBL" id="JANCPR020000011">
    <property type="protein sequence ID" value="MDJ1132927.1"/>
    <property type="molecule type" value="Genomic_DNA"/>
</dbReference>
<dbReference type="Proteomes" id="UP001214441">
    <property type="component" value="Unassembled WGS sequence"/>
</dbReference>
<gene>
    <name evidence="1" type="ORF">NMN56_013350</name>
</gene>
<reference evidence="1 2" key="1">
    <citation type="submission" date="2023-05" db="EMBL/GenBank/DDBJ databases">
        <title>Streptantibioticus silvisoli sp. nov., acidotolerant actinomycetes 1 from pine litter.</title>
        <authorList>
            <person name="Swiecimska M."/>
            <person name="Golinska P."/>
            <person name="Sangal V."/>
            <person name="Wachnowicz B."/>
            <person name="Goodfellow M."/>
        </authorList>
    </citation>
    <scope>NUCLEOTIDE SEQUENCE [LARGE SCALE GENOMIC DNA]</scope>
    <source>
        <strain evidence="1 2">DSM 42109</strain>
    </source>
</reference>
<keyword evidence="2" id="KW-1185">Reference proteome</keyword>